<name>A0A1V9ZE77_ACHHY</name>
<dbReference type="Proteomes" id="UP000243579">
    <property type="component" value="Unassembled WGS sequence"/>
</dbReference>
<evidence type="ECO:0000256" key="3">
    <source>
        <dbReference type="SAM" id="SignalP"/>
    </source>
</evidence>
<evidence type="ECO:0000313" key="5">
    <source>
        <dbReference type="Proteomes" id="UP000243579"/>
    </source>
</evidence>
<proteinExistence type="inferred from homology"/>
<keyword evidence="5" id="KW-1185">Reference proteome</keyword>
<dbReference type="GO" id="GO:0070004">
    <property type="term" value="F:cysteine-type exopeptidase activity"/>
    <property type="evidence" value="ECO:0007669"/>
    <property type="project" value="InterPro"/>
</dbReference>
<gene>
    <name evidence="4" type="ORF">ACHHYP_16109</name>
</gene>
<feature type="chain" id="PRO_5013275020" evidence="3">
    <location>
        <begin position="20"/>
        <end position="622"/>
    </location>
</feature>
<dbReference type="Pfam" id="PF03577">
    <property type="entry name" value="Peptidase_C69"/>
    <property type="match status" value="1"/>
</dbReference>
<dbReference type="InterPro" id="IPR005322">
    <property type="entry name" value="Peptidase_C69"/>
</dbReference>
<dbReference type="EMBL" id="JNBR01000148">
    <property type="protein sequence ID" value="OQR96306.1"/>
    <property type="molecule type" value="Genomic_DNA"/>
</dbReference>
<protein>
    <submittedName>
        <fullName evidence="4">Peptidase</fullName>
    </submittedName>
</protein>
<evidence type="ECO:0000313" key="4">
    <source>
        <dbReference type="EMBL" id="OQR96306.1"/>
    </source>
</evidence>
<dbReference type="OrthoDB" id="5175656at2759"/>
<feature type="transmembrane region" description="Helical" evidence="2">
    <location>
        <begin position="586"/>
        <end position="610"/>
    </location>
</feature>
<dbReference type="AlphaFoldDB" id="A0A1V9ZE77"/>
<accession>A0A1V9ZE77</accession>
<dbReference type="GO" id="GO:0006508">
    <property type="term" value="P:proteolysis"/>
    <property type="evidence" value="ECO:0007669"/>
    <property type="project" value="InterPro"/>
</dbReference>
<keyword evidence="3" id="KW-0732">Signal</keyword>
<dbReference type="PANTHER" id="PTHR12994">
    <property type="entry name" value="SECERNIN"/>
    <property type="match status" value="1"/>
</dbReference>
<keyword evidence="2" id="KW-0812">Transmembrane</keyword>
<dbReference type="STRING" id="1202772.A0A1V9ZE77"/>
<evidence type="ECO:0000256" key="2">
    <source>
        <dbReference type="SAM" id="Phobius"/>
    </source>
</evidence>
<comment type="similarity">
    <text evidence="1">Belongs to the peptidase C69 family. Secernin subfamily.</text>
</comment>
<keyword evidence="2" id="KW-0472">Membrane</keyword>
<keyword evidence="2" id="KW-1133">Transmembrane helix</keyword>
<comment type="caution">
    <text evidence="4">The sequence shown here is derived from an EMBL/GenBank/DDBJ whole genome shotgun (WGS) entry which is preliminary data.</text>
</comment>
<organism evidence="4 5">
    <name type="scientific">Achlya hypogyna</name>
    <name type="common">Oomycete</name>
    <name type="synonym">Protoachlya hypogyna</name>
    <dbReference type="NCBI Taxonomy" id="1202772"/>
    <lineage>
        <taxon>Eukaryota</taxon>
        <taxon>Sar</taxon>
        <taxon>Stramenopiles</taxon>
        <taxon>Oomycota</taxon>
        <taxon>Saprolegniomycetes</taxon>
        <taxon>Saprolegniales</taxon>
        <taxon>Achlyaceae</taxon>
        <taxon>Achlya</taxon>
    </lineage>
</organism>
<evidence type="ECO:0000256" key="1">
    <source>
        <dbReference type="ARBA" id="ARBA00005705"/>
    </source>
</evidence>
<sequence length="622" mass="68467">MVSPSLIALLVGSIATARACTIVAVTKGASACGASLTAHTDDTGGGAVDLRLVRVPAAVHAPNTTRAVYGFRAGYPRIVTQSRGPMYFPQKDEPLSVPLGFIPEVARTYAYFDQDYGLMNEERLSIAESTCSAKTVGWPSNLPYGYNLLSIAELTKIALERCDSARCAVRTMGDLAVEFGFYSTDSGRPEQPGYDDSAEALAISDKYGETWVFHVLTGPHNASAVWAAQRVPDGHVTAVANFFTIRTLNLSDPDNYLASPNVESFAVEMGWWYPSDGPIDFTRAYAQAVTGPVVPLYGGRRIWRIFDTFAPSLHLDSTLGSLPELPTYPFSVAPDAPIKIDDVMELLKDHYEGTPYDMTKGLAAGPFGSPIRYDSASHGVGGGWERSISMHRTLFSFVHQVFAGRLECAVEAVLIGDDKAHGGVMWYGQGAPHGTLYVPFSAKQTTIPATYVAGTQSRFDAQSLWWVFSFVNNWSTLRFNAMNGRVRAVAATAQRDLLASQGTWPTELRSFEAWQDRVASDVLAQWWRLAWNLVSTYSDGYKTEGEDDGMMHSLGYPSWWLKATDYHEWPRDSFQPPTTMMAREVAAPWTTVLGCGTLGLVFGMALMWRLQTQRRMAYMRLD</sequence>
<reference evidence="4 5" key="1">
    <citation type="journal article" date="2014" name="Genome Biol. Evol.">
        <title>The secreted proteins of Achlya hypogyna and Thraustotheca clavata identify the ancestral oomycete secretome and reveal gene acquisitions by horizontal gene transfer.</title>
        <authorList>
            <person name="Misner I."/>
            <person name="Blouin N."/>
            <person name="Leonard G."/>
            <person name="Richards T.A."/>
            <person name="Lane C.E."/>
        </authorList>
    </citation>
    <scope>NUCLEOTIDE SEQUENCE [LARGE SCALE GENOMIC DNA]</scope>
    <source>
        <strain evidence="4 5">ATCC 48635</strain>
    </source>
</reference>
<dbReference type="PANTHER" id="PTHR12994:SF17">
    <property type="entry name" value="LD30995P"/>
    <property type="match status" value="1"/>
</dbReference>
<feature type="signal peptide" evidence="3">
    <location>
        <begin position="1"/>
        <end position="19"/>
    </location>
</feature>
<dbReference type="GO" id="GO:0016805">
    <property type="term" value="F:dipeptidase activity"/>
    <property type="evidence" value="ECO:0007669"/>
    <property type="project" value="InterPro"/>
</dbReference>